<keyword evidence="4" id="KW-0862">Zinc</keyword>
<dbReference type="Pfam" id="PF07282">
    <property type="entry name" value="Cas12f1-like_TNB"/>
    <property type="match status" value="1"/>
</dbReference>
<keyword evidence="3" id="KW-0479">Metal-binding</keyword>
<evidence type="ECO:0000256" key="2">
    <source>
        <dbReference type="ARBA" id="ARBA00022578"/>
    </source>
</evidence>
<evidence type="ECO:0000256" key="1">
    <source>
        <dbReference type="ARBA" id="ARBA00008761"/>
    </source>
</evidence>
<feature type="compositionally biased region" description="Basic and acidic residues" evidence="7">
    <location>
        <begin position="454"/>
        <end position="463"/>
    </location>
</feature>
<protein>
    <submittedName>
        <fullName evidence="11">Putative transposase</fullName>
    </submittedName>
</protein>
<reference evidence="11 12" key="1">
    <citation type="submission" date="2020-08" db="EMBL/GenBank/DDBJ databases">
        <title>Genomic Encyclopedia of Type Strains, Phase III (KMG-III): the genomes of soil and plant-associated and newly described type strains.</title>
        <authorList>
            <person name="Whitman W."/>
        </authorList>
    </citation>
    <scope>NUCLEOTIDE SEQUENCE [LARGE SCALE GENOMIC DNA]</scope>
    <source>
        <strain evidence="11 12">CECT 3265</strain>
    </source>
</reference>
<dbReference type="EMBL" id="JACHJG010000032">
    <property type="protein sequence ID" value="MBB4890959.1"/>
    <property type="molecule type" value="Genomic_DNA"/>
</dbReference>
<evidence type="ECO:0000256" key="7">
    <source>
        <dbReference type="SAM" id="MobiDB-lite"/>
    </source>
</evidence>
<feature type="domain" description="Probable transposase IS891/IS1136/IS1341" evidence="8">
    <location>
        <begin position="236"/>
        <end position="351"/>
    </location>
</feature>
<keyword evidence="6" id="KW-0233">DNA recombination</keyword>
<evidence type="ECO:0000256" key="5">
    <source>
        <dbReference type="ARBA" id="ARBA00023125"/>
    </source>
</evidence>
<dbReference type="NCBIfam" id="NF040570">
    <property type="entry name" value="guided_TnpB"/>
    <property type="match status" value="1"/>
</dbReference>
<dbReference type="GO" id="GO:0032196">
    <property type="term" value="P:transposition"/>
    <property type="evidence" value="ECO:0007669"/>
    <property type="project" value="UniProtKB-KW"/>
</dbReference>
<dbReference type="AlphaFoldDB" id="A0A7W7PIC2"/>
<evidence type="ECO:0000256" key="3">
    <source>
        <dbReference type="ARBA" id="ARBA00022723"/>
    </source>
</evidence>
<evidence type="ECO:0000256" key="4">
    <source>
        <dbReference type="ARBA" id="ARBA00022833"/>
    </source>
</evidence>
<keyword evidence="12" id="KW-1185">Reference proteome</keyword>
<name>A0A7W7PIC2_STRNE</name>
<organism evidence="11 12">
    <name type="scientific">Streptomyces netropsis</name>
    <name type="common">Streptoverticillium netropsis</name>
    <dbReference type="NCBI Taxonomy" id="55404"/>
    <lineage>
        <taxon>Bacteria</taxon>
        <taxon>Bacillati</taxon>
        <taxon>Actinomycetota</taxon>
        <taxon>Actinomycetes</taxon>
        <taxon>Kitasatosporales</taxon>
        <taxon>Streptomycetaceae</taxon>
        <taxon>Streptomyces</taxon>
    </lineage>
</organism>
<gene>
    <name evidence="11" type="ORF">FHS38_007052</name>
</gene>
<dbReference type="Pfam" id="PF12323">
    <property type="entry name" value="HTH_OrfB_IS605"/>
    <property type="match status" value="1"/>
</dbReference>
<dbReference type="InterPro" id="IPR001959">
    <property type="entry name" value="Transposase"/>
</dbReference>
<dbReference type="GO" id="GO:0046872">
    <property type="term" value="F:metal ion binding"/>
    <property type="evidence" value="ECO:0007669"/>
    <property type="project" value="UniProtKB-KW"/>
</dbReference>
<dbReference type="InterPro" id="IPR010095">
    <property type="entry name" value="Cas12f1-like_TNB"/>
</dbReference>
<dbReference type="Pfam" id="PF01385">
    <property type="entry name" value="OrfB_IS605"/>
    <property type="match status" value="1"/>
</dbReference>
<sequence>MGRAEVLRAFRFALDPTDTQLASLNQHAGAARWAYNHAIGVKSGAHARRRAEVEALVAAGMTEKDARKAVNVPIPMKPAIQTSLNAIKGDPRVQEVLPGAMGPHRPCPWWRDVATHAFQSAFRDADTAFKNWMDSLRGQRAGRPVGYPRFKRKGRARDSFRLHHDVKAPTIRLDGYRRLLLPRIGSVRLHESGKRLARLVGRGEAVVQSVTVARGGSRWYASVLCKVWQELPEQPTHAQRARGTIGVDLGVKVLAAVSKPVSMTRGGPQLDLVPNARHGKAARRRLTRAQQTYARTAKGSKRRAKAARRIGRIQHLTAERRATSLHTLTKRLVTAFATVAVEDLNVAGMTASARGTVDNPGRKVRQKAGLNRSVLDASFGELRRQLTYKAHWYGAAIAVCGRWVPSSQTCSVCGWQNPRRLTLADREFECTPCGLTMDRDLNAARNIERLAQHVASGREETENARGGGVSPPVRLGGRQSPVKREDPAHRAGPPRRSDPPATLTARRKRAA</sequence>
<accession>A0A7W7PIC2</accession>
<keyword evidence="2" id="KW-0815">Transposition</keyword>
<comment type="similarity">
    <text evidence="1">In the C-terminal section; belongs to the transposase 35 family.</text>
</comment>
<keyword evidence="5" id="KW-0238">DNA-binding</keyword>
<comment type="caution">
    <text evidence="11">The sequence shown here is derived from an EMBL/GenBank/DDBJ whole genome shotgun (WGS) entry which is preliminary data.</text>
</comment>
<feature type="region of interest" description="Disordered" evidence="7">
    <location>
        <begin position="454"/>
        <end position="511"/>
    </location>
</feature>
<evidence type="ECO:0000313" key="11">
    <source>
        <dbReference type="EMBL" id="MBB4890959.1"/>
    </source>
</evidence>
<evidence type="ECO:0000259" key="10">
    <source>
        <dbReference type="Pfam" id="PF12323"/>
    </source>
</evidence>
<feature type="domain" description="Transposase putative helix-turn-helix" evidence="10">
    <location>
        <begin position="6"/>
        <end position="49"/>
    </location>
</feature>
<evidence type="ECO:0000256" key="6">
    <source>
        <dbReference type="ARBA" id="ARBA00023172"/>
    </source>
</evidence>
<dbReference type="RefSeq" id="WP_229822951.1">
    <property type="nucleotide sequence ID" value="NZ_BMRW01000033.1"/>
</dbReference>
<evidence type="ECO:0000313" key="12">
    <source>
        <dbReference type="Proteomes" id="UP000556436"/>
    </source>
</evidence>
<feature type="domain" description="Cas12f1-like TNB" evidence="9">
    <location>
        <begin position="379"/>
        <end position="447"/>
    </location>
</feature>
<dbReference type="Proteomes" id="UP000556436">
    <property type="component" value="Unassembled WGS sequence"/>
</dbReference>
<dbReference type="GO" id="GO:0006310">
    <property type="term" value="P:DNA recombination"/>
    <property type="evidence" value="ECO:0007669"/>
    <property type="project" value="UniProtKB-KW"/>
</dbReference>
<evidence type="ECO:0000259" key="9">
    <source>
        <dbReference type="Pfam" id="PF07282"/>
    </source>
</evidence>
<dbReference type="GO" id="GO:0003677">
    <property type="term" value="F:DNA binding"/>
    <property type="evidence" value="ECO:0007669"/>
    <property type="project" value="UniProtKB-KW"/>
</dbReference>
<proteinExistence type="inferred from homology"/>
<dbReference type="InterPro" id="IPR021027">
    <property type="entry name" value="Transposase_put_HTH"/>
</dbReference>
<evidence type="ECO:0000259" key="8">
    <source>
        <dbReference type="Pfam" id="PF01385"/>
    </source>
</evidence>